<name>A0ABX1TBX3_9PROT</name>
<keyword evidence="3" id="KW-1185">Reference proteome</keyword>
<reference evidence="2" key="1">
    <citation type="submission" date="2019-03" db="EMBL/GenBank/DDBJ databases">
        <title>Metabolic reconstructions from genomes of highly enriched 'Candidatus Accumulibacter' and 'Candidatus Competibacter' bioreactor populations.</title>
        <authorList>
            <person name="Annavajhala M.K."/>
            <person name="Welles L."/>
            <person name="Abbas B."/>
            <person name="Sorokin D."/>
            <person name="Park H."/>
            <person name="Van Loosdrecht M."/>
            <person name="Chandran K."/>
        </authorList>
    </citation>
    <scope>NUCLEOTIDE SEQUENCE</scope>
    <source>
        <strain evidence="2">SBR_L</strain>
    </source>
</reference>
<protein>
    <recommendedName>
        <fullName evidence="1">Mut7-C RNAse domain-containing protein</fullName>
    </recommendedName>
</protein>
<dbReference type="Pfam" id="PF01927">
    <property type="entry name" value="Mut7-C"/>
    <property type="match status" value="1"/>
</dbReference>
<gene>
    <name evidence="2" type="ORF">E4Q08_15590</name>
</gene>
<feature type="domain" description="Mut7-C RNAse" evidence="1">
    <location>
        <begin position="20"/>
        <end position="65"/>
    </location>
</feature>
<dbReference type="EMBL" id="SPMX01000046">
    <property type="protein sequence ID" value="NMQ06568.1"/>
    <property type="molecule type" value="Genomic_DNA"/>
</dbReference>
<dbReference type="Proteomes" id="UP000886469">
    <property type="component" value="Unassembled WGS sequence"/>
</dbReference>
<proteinExistence type="predicted"/>
<organism evidence="2 3">
    <name type="scientific">Candidatus Accumulibacter contiguus</name>
    <dbReference type="NCBI Taxonomy" id="2954381"/>
    <lineage>
        <taxon>Bacteria</taxon>
        <taxon>Pseudomonadati</taxon>
        <taxon>Pseudomonadota</taxon>
        <taxon>Betaproteobacteria</taxon>
        <taxon>Candidatus Accumulibacter</taxon>
    </lineage>
</organism>
<dbReference type="InterPro" id="IPR002782">
    <property type="entry name" value="Mut7-C_RNAse_dom"/>
</dbReference>
<evidence type="ECO:0000313" key="2">
    <source>
        <dbReference type="EMBL" id="NMQ06568.1"/>
    </source>
</evidence>
<accession>A0ABX1TBX3</accession>
<sequence length="80" mass="9279">MFGILIPGNHLSTVSRGKSQRLDLVQRFSPFTLCLECNAPLLAIDKIQVIECLPPSVRANRQHFTFWVVFLKWIYKSLIY</sequence>
<evidence type="ECO:0000313" key="3">
    <source>
        <dbReference type="Proteomes" id="UP000886469"/>
    </source>
</evidence>
<evidence type="ECO:0000259" key="1">
    <source>
        <dbReference type="Pfam" id="PF01927"/>
    </source>
</evidence>
<comment type="caution">
    <text evidence="2">The sequence shown here is derived from an EMBL/GenBank/DDBJ whole genome shotgun (WGS) entry which is preliminary data.</text>
</comment>
<dbReference type="RefSeq" id="WP_332351514.1">
    <property type="nucleotide sequence ID" value="NZ_JAZKUC010000001.1"/>
</dbReference>